<dbReference type="RefSeq" id="WP_135462620.1">
    <property type="nucleotide sequence ID" value="NZ_SRLC01000001.1"/>
</dbReference>
<keyword evidence="2" id="KW-0472">Membrane</keyword>
<protein>
    <submittedName>
        <fullName evidence="4">MBL fold metallo-hydrolase</fullName>
    </submittedName>
</protein>
<evidence type="ECO:0000313" key="4">
    <source>
        <dbReference type="EMBL" id="TGE25041.1"/>
    </source>
</evidence>
<dbReference type="Proteomes" id="UP000297549">
    <property type="component" value="Unassembled WGS sequence"/>
</dbReference>
<dbReference type="InterPro" id="IPR036866">
    <property type="entry name" value="RibonucZ/Hydroxyglut_hydro"/>
</dbReference>
<dbReference type="Gene3D" id="3.60.15.10">
    <property type="entry name" value="Ribonuclease Z/Hydroxyacylglutathione hydrolase-like"/>
    <property type="match status" value="1"/>
</dbReference>
<dbReference type="AlphaFoldDB" id="A0A4Z0Q7L6"/>
<dbReference type="SMART" id="SM00849">
    <property type="entry name" value="Lactamase_B"/>
    <property type="match status" value="1"/>
</dbReference>
<keyword evidence="2" id="KW-1133">Transmembrane helix</keyword>
<keyword evidence="4" id="KW-0378">Hydrolase</keyword>
<sequence>MKQVAPGVHQLTIQRFVNLYFVETGRSGEWVLVDTGLPGAAKDVIAAADKLFYPGTHPEAIILTHGHMDHAGNARELAEHWKVPVLAHALEMPFLTGKAVYPPADPTVDGGGSLAFVARFFPPQSFQLSDIVQVLPAPDTDPPFLPDWQLIHVPGHAPGQVALFREKDRTLLGADAFATANHESVPALLLQRPRISVAGAPFNYNWEQVRASVQTLAALRPQAIGCGHGPVIQGAEAEQGLTALAENFPMPTHGRYVLEPARTDETGVQYVPSAPIDTLPSKLAMIGAGVGLAVTAVALLSAGGKKKKKKAGRRAPASYGYAGSFDSQYDDYENNYGVQPDGTVVGPGPSHPGWRKGGVGD</sequence>
<gene>
    <name evidence="4" type="ORF">E5K00_07545</name>
</gene>
<reference evidence="4 5" key="1">
    <citation type="submission" date="2019-04" db="EMBL/GenBank/DDBJ databases">
        <authorList>
            <person name="Feng G."/>
            <person name="Zhang J."/>
            <person name="Zhu H."/>
        </authorList>
    </citation>
    <scope>NUCLEOTIDE SEQUENCE [LARGE SCALE GENOMIC DNA]</scope>
    <source>
        <strain evidence="4 5">JCM 31653</strain>
    </source>
</reference>
<feature type="region of interest" description="Disordered" evidence="1">
    <location>
        <begin position="332"/>
        <end position="361"/>
    </location>
</feature>
<dbReference type="GO" id="GO:0016787">
    <property type="term" value="F:hydrolase activity"/>
    <property type="evidence" value="ECO:0007669"/>
    <property type="project" value="UniProtKB-KW"/>
</dbReference>
<keyword evidence="2" id="KW-0812">Transmembrane</keyword>
<dbReference type="PANTHER" id="PTHR42951">
    <property type="entry name" value="METALLO-BETA-LACTAMASE DOMAIN-CONTAINING"/>
    <property type="match status" value="1"/>
</dbReference>
<comment type="caution">
    <text evidence="4">The sequence shown here is derived from an EMBL/GenBank/DDBJ whole genome shotgun (WGS) entry which is preliminary data.</text>
</comment>
<name>A0A4Z0Q7L6_9BACT</name>
<dbReference type="SUPFAM" id="SSF56281">
    <property type="entry name" value="Metallo-hydrolase/oxidoreductase"/>
    <property type="match status" value="1"/>
</dbReference>
<evidence type="ECO:0000256" key="1">
    <source>
        <dbReference type="SAM" id="MobiDB-lite"/>
    </source>
</evidence>
<feature type="transmembrane region" description="Helical" evidence="2">
    <location>
        <begin position="283"/>
        <end position="304"/>
    </location>
</feature>
<dbReference type="PANTHER" id="PTHR42951:SF17">
    <property type="entry name" value="METALLO-BETA-LACTAMASE DOMAIN-CONTAINING PROTEIN"/>
    <property type="match status" value="1"/>
</dbReference>
<accession>A0A4Z0Q7L6</accession>
<dbReference type="InterPro" id="IPR050855">
    <property type="entry name" value="NDM-1-like"/>
</dbReference>
<evidence type="ECO:0000259" key="3">
    <source>
        <dbReference type="SMART" id="SM00849"/>
    </source>
</evidence>
<dbReference type="EMBL" id="SRLC01000001">
    <property type="protein sequence ID" value="TGE25041.1"/>
    <property type="molecule type" value="Genomic_DNA"/>
</dbReference>
<evidence type="ECO:0000256" key="2">
    <source>
        <dbReference type="SAM" id="Phobius"/>
    </source>
</evidence>
<dbReference type="Pfam" id="PF00753">
    <property type="entry name" value="Lactamase_B"/>
    <property type="match status" value="1"/>
</dbReference>
<dbReference type="InterPro" id="IPR001279">
    <property type="entry name" value="Metallo-B-lactamas"/>
</dbReference>
<dbReference type="CDD" id="cd07721">
    <property type="entry name" value="yflN-like_MBL-fold"/>
    <property type="match status" value="1"/>
</dbReference>
<evidence type="ECO:0000313" key="5">
    <source>
        <dbReference type="Proteomes" id="UP000297549"/>
    </source>
</evidence>
<proteinExistence type="predicted"/>
<dbReference type="OrthoDB" id="9802248at2"/>
<organism evidence="4 5">
    <name type="scientific">Hymenobacter aquaticus</name>
    <dbReference type="NCBI Taxonomy" id="1867101"/>
    <lineage>
        <taxon>Bacteria</taxon>
        <taxon>Pseudomonadati</taxon>
        <taxon>Bacteroidota</taxon>
        <taxon>Cytophagia</taxon>
        <taxon>Cytophagales</taxon>
        <taxon>Hymenobacteraceae</taxon>
        <taxon>Hymenobacter</taxon>
    </lineage>
</organism>
<keyword evidence="5" id="KW-1185">Reference proteome</keyword>
<feature type="domain" description="Metallo-beta-lactamase" evidence="3">
    <location>
        <begin position="16"/>
        <end position="228"/>
    </location>
</feature>